<keyword evidence="5" id="KW-1185">Reference proteome</keyword>
<evidence type="ECO:0000313" key="4">
    <source>
        <dbReference type="EMBL" id="MBM6929181.1"/>
    </source>
</evidence>
<dbReference type="PANTHER" id="PTHR10908:SF0">
    <property type="entry name" value="SEROTONIN N-ACETYLTRANSFERASE"/>
    <property type="match status" value="1"/>
</dbReference>
<proteinExistence type="predicted"/>
<evidence type="ECO:0000256" key="1">
    <source>
        <dbReference type="ARBA" id="ARBA00022679"/>
    </source>
</evidence>
<dbReference type="RefSeq" id="WP_205050767.1">
    <property type="nucleotide sequence ID" value="NZ_JACJKX010000015.1"/>
</dbReference>
<keyword evidence="1" id="KW-0808">Transferase</keyword>
<dbReference type="InterPro" id="IPR051635">
    <property type="entry name" value="SNAT-like"/>
</dbReference>
<accession>A0ABS2GUQ7</accession>
<name>A0ABS2GUQ7_9BURK</name>
<comment type="caution">
    <text evidence="4">The sequence shown here is derived from an EMBL/GenBank/DDBJ whole genome shotgun (WGS) entry which is preliminary data.</text>
</comment>
<dbReference type="Proteomes" id="UP000777002">
    <property type="component" value="Unassembled WGS sequence"/>
</dbReference>
<feature type="domain" description="N-acetyltransferase" evidence="3">
    <location>
        <begin position="2"/>
        <end position="162"/>
    </location>
</feature>
<evidence type="ECO:0000256" key="2">
    <source>
        <dbReference type="ARBA" id="ARBA00023315"/>
    </source>
</evidence>
<gene>
    <name evidence="4" type="ORF">H5985_07870</name>
</gene>
<evidence type="ECO:0000313" key="5">
    <source>
        <dbReference type="Proteomes" id="UP000777002"/>
    </source>
</evidence>
<protein>
    <submittedName>
        <fullName evidence="4">GNAT family N-acetyltransferase</fullName>
    </submittedName>
</protein>
<dbReference type="PROSITE" id="PS51186">
    <property type="entry name" value="GNAT"/>
    <property type="match status" value="1"/>
</dbReference>
<dbReference type="InterPro" id="IPR000182">
    <property type="entry name" value="GNAT_dom"/>
</dbReference>
<dbReference type="Gene3D" id="3.40.630.30">
    <property type="match status" value="1"/>
</dbReference>
<evidence type="ECO:0000259" key="3">
    <source>
        <dbReference type="PROSITE" id="PS51186"/>
    </source>
</evidence>
<reference evidence="4 5" key="1">
    <citation type="journal article" date="2021" name="Sci. Rep.">
        <title>The distribution of antibiotic resistance genes in chicken gut microbiota commensals.</title>
        <authorList>
            <person name="Juricova H."/>
            <person name="Matiasovicova J."/>
            <person name="Kubasova T."/>
            <person name="Cejkova D."/>
            <person name="Rychlik I."/>
        </authorList>
    </citation>
    <scope>NUCLEOTIDE SEQUENCE [LARGE SCALE GENOMIC DNA]</scope>
    <source>
        <strain evidence="4 5">An562</strain>
    </source>
</reference>
<organism evidence="4 5">
    <name type="scientific">Parasutterella secunda</name>
    <dbReference type="NCBI Taxonomy" id="626947"/>
    <lineage>
        <taxon>Bacteria</taxon>
        <taxon>Pseudomonadati</taxon>
        <taxon>Pseudomonadota</taxon>
        <taxon>Betaproteobacteria</taxon>
        <taxon>Burkholderiales</taxon>
        <taxon>Sutterellaceae</taxon>
        <taxon>Parasutterella</taxon>
    </lineage>
</organism>
<dbReference type="SUPFAM" id="SSF55729">
    <property type="entry name" value="Acyl-CoA N-acyltransferases (Nat)"/>
    <property type="match status" value="1"/>
</dbReference>
<sequence>MIQLRTATLEDAQALAEVEKASFPEAEACSLENFKKRLAVFADCFIVLEEDGEVCGLIDGMVTDQQTITDDLYEDAKLHNPKGAWQSIFGLAVMPTKRHRGYASLLMMEMIEKARGENRRGVILTCKEKLIPFYEQFGFVNKGLSASVHGGAAWYDMVLDFSNQPASGF</sequence>
<dbReference type="PANTHER" id="PTHR10908">
    <property type="entry name" value="SEROTONIN N-ACETYLTRANSFERASE"/>
    <property type="match status" value="1"/>
</dbReference>
<dbReference type="InterPro" id="IPR016181">
    <property type="entry name" value="Acyl_CoA_acyltransferase"/>
</dbReference>
<dbReference type="CDD" id="cd04301">
    <property type="entry name" value="NAT_SF"/>
    <property type="match status" value="1"/>
</dbReference>
<keyword evidence="2" id="KW-0012">Acyltransferase</keyword>
<dbReference type="Pfam" id="PF00583">
    <property type="entry name" value="Acetyltransf_1"/>
    <property type="match status" value="1"/>
</dbReference>
<dbReference type="EMBL" id="JACJKX010000015">
    <property type="protein sequence ID" value="MBM6929181.1"/>
    <property type="molecule type" value="Genomic_DNA"/>
</dbReference>